<evidence type="ECO:0000256" key="1">
    <source>
        <dbReference type="SAM" id="MobiDB-lite"/>
    </source>
</evidence>
<dbReference type="EMBL" id="WKFB01000334">
    <property type="protein sequence ID" value="KAF6726413.1"/>
    <property type="molecule type" value="Genomic_DNA"/>
</dbReference>
<evidence type="ECO:0000313" key="2">
    <source>
        <dbReference type="EMBL" id="KAF6726413.1"/>
    </source>
</evidence>
<evidence type="ECO:0000313" key="3">
    <source>
        <dbReference type="Proteomes" id="UP000646548"/>
    </source>
</evidence>
<gene>
    <name evidence="2" type="ORF">FQA47_015660</name>
</gene>
<name>A0A834CF77_ORYME</name>
<dbReference type="Proteomes" id="UP000646548">
    <property type="component" value="Unassembled WGS sequence"/>
</dbReference>
<accession>A0A834CF77</accession>
<protein>
    <submittedName>
        <fullName evidence="2">Uncharacterized protein</fullName>
    </submittedName>
</protein>
<reference evidence="2" key="1">
    <citation type="journal article" name="BMC Genomics">
        <title>Long-read sequencing and de novo genome assembly of marine medaka (Oryzias melastigma).</title>
        <authorList>
            <person name="Liang P."/>
            <person name="Saqib H.S.A."/>
            <person name="Ni X."/>
            <person name="Shen Y."/>
        </authorList>
    </citation>
    <scope>NUCLEOTIDE SEQUENCE</scope>
    <source>
        <strain evidence="2">Bigg-433</strain>
    </source>
</reference>
<proteinExistence type="predicted"/>
<organism evidence="2 3">
    <name type="scientific">Oryzias melastigma</name>
    <name type="common">Marine medaka</name>
    <dbReference type="NCBI Taxonomy" id="30732"/>
    <lineage>
        <taxon>Eukaryota</taxon>
        <taxon>Metazoa</taxon>
        <taxon>Chordata</taxon>
        <taxon>Craniata</taxon>
        <taxon>Vertebrata</taxon>
        <taxon>Euteleostomi</taxon>
        <taxon>Actinopterygii</taxon>
        <taxon>Neopterygii</taxon>
        <taxon>Teleostei</taxon>
        <taxon>Neoteleostei</taxon>
        <taxon>Acanthomorphata</taxon>
        <taxon>Ovalentaria</taxon>
        <taxon>Atherinomorphae</taxon>
        <taxon>Beloniformes</taxon>
        <taxon>Adrianichthyidae</taxon>
        <taxon>Oryziinae</taxon>
        <taxon>Oryzias</taxon>
    </lineage>
</organism>
<feature type="region of interest" description="Disordered" evidence="1">
    <location>
        <begin position="148"/>
        <end position="178"/>
    </location>
</feature>
<dbReference type="AlphaFoldDB" id="A0A834CF77"/>
<sequence>MVLVHLQPEHMSVRVQRCGCLIEPPSFVIMMNFSRIGRIKQMGGLSCAQARGAGGVGEVRSWECCVKRRRQKRLRLLSERLLCPSANRSPPAPHPLLHEGLAPQNGYRTGALRLRFGARRWTRSSSDRPRLSLSAPFGSGARACVRPSAAARARRSSPEQRSVGARGMSESRLALALS</sequence>
<comment type="caution">
    <text evidence="2">The sequence shown here is derived from an EMBL/GenBank/DDBJ whole genome shotgun (WGS) entry which is preliminary data.</text>
</comment>